<dbReference type="Gene3D" id="2.60.40.10">
    <property type="entry name" value="Immunoglobulins"/>
    <property type="match status" value="1"/>
</dbReference>
<dbReference type="Pfam" id="PF13895">
    <property type="entry name" value="Ig_2"/>
    <property type="match status" value="1"/>
</dbReference>
<dbReference type="InterPro" id="IPR003599">
    <property type="entry name" value="Ig_sub"/>
</dbReference>
<protein>
    <recommendedName>
        <fullName evidence="2">Ig-like domain-containing protein</fullName>
    </recommendedName>
</protein>
<comment type="caution">
    <text evidence="3">The sequence shown here is derived from an EMBL/GenBank/DDBJ whole genome shotgun (WGS) entry which is preliminary data.</text>
</comment>
<dbReference type="Proteomes" id="UP000288716">
    <property type="component" value="Unassembled WGS sequence"/>
</dbReference>
<gene>
    <name evidence="3" type="ORF">B4U80_13591</name>
</gene>
<evidence type="ECO:0000259" key="2">
    <source>
        <dbReference type="PROSITE" id="PS50835"/>
    </source>
</evidence>
<keyword evidence="4" id="KW-1185">Reference proteome</keyword>
<dbReference type="PANTHER" id="PTHR21261">
    <property type="entry name" value="BEAT PROTEIN"/>
    <property type="match status" value="1"/>
</dbReference>
<dbReference type="SUPFAM" id="SSF48726">
    <property type="entry name" value="Immunoglobulin"/>
    <property type="match status" value="1"/>
</dbReference>
<evidence type="ECO:0000256" key="1">
    <source>
        <dbReference type="SAM" id="SignalP"/>
    </source>
</evidence>
<dbReference type="EMBL" id="NCKV01000099">
    <property type="protein sequence ID" value="RWS31650.1"/>
    <property type="molecule type" value="Genomic_DNA"/>
</dbReference>
<sequence length="177" mass="20424">MKFTVIFILLYLSIINVSGFEAKLEIIPETVHYGDKVNLICHYDLCHYGKKLYDISFYKDNVHFMFYRPDGKIRLRIFATSGIDDEDIDLRKFSSQDSKIITLKRAFYSFSGNYSCVVTNEDFYKAESKSVTLTVVSEDTVIEPVLSSSAAFRVNDTLTVIMSNVVQSFFFLYLIVF</sequence>
<dbReference type="InterPro" id="IPR013783">
    <property type="entry name" value="Ig-like_fold"/>
</dbReference>
<dbReference type="VEuPathDB" id="VectorBase:LDEU000389"/>
<feature type="chain" id="PRO_5019032394" description="Ig-like domain-containing protein" evidence="1">
    <location>
        <begin position="20"/>
        <end position="177"/>
    </location>
</feature>
<feature type="signal peptide" evidence="1">
    <location>
        <begin position="1"/>
        <end position="19"/>
    </location>
</feature>
<dbReference type="InterPro" id="IPR036179">
    <property type="entry name" value="Ig-like_dom_sf"/>
</dbReference>
<feature type="domain" description="Ig-like" evidence="2">
    <location>
        <begin position="22"/>
        <end position="132"/>
    </location>
</feature>
<dbReference type="InterPro" id="IPR007110">
    <property type="entry name" value="Ig-like_dom"/>
</dbReference>
<proteinExistence type="predicted"/>
<dbReference type="AlphaFoldDB" id="A0A443SVW5"/>
<name>A0A443SVW5_9ACAR</name>
<dbReference type="PANTHER" id="PTHR21261:SF15">
    <property type="entry name" value="BEATEN PATH IIIA, ISOFORM D-RELATED"/>
    <property type="match status" value="1"/>
</dbReference>
<dbReference type="PROSITE" id="PS50835">
    <property type="entry name" value="IG_LIKE"/>
    <property type="match status" value="1"/>
</dbReference>
<evidence type="ECO:0000313" key="3">
    <source>
        <dbReference type="EMBL" id="RWS31650.1"/>
    </source>
</evidence>
<reference evidence="3 4" key="1">
    <citation type="journal article" date="2018" name="Gigascience">
        <title>Genomes of trombidid mites reveal novel predicted allergens and laterally-transferred genes associated with secondary metabolism.</title>
        <authorList>
            <person name="Dong X."/>
            <person name="Chaisiri K."/>
            <person name="Xia D."/>
            <person name="Armstrong S.D."/>
            <person name="Fang Y."/>
            <person name="Donnelly M.J."/>
            <person name="Kadowaki T."/>
            <person name="McGarry J.W."/>
            <person name="Darby A.C."/>
            <person name="Makepeace B.L."/>
        </authorList>
    </citation>
    <scope>NUCLEOTIDE SEQUENCE [LARGE SCALE GENOMIC DNA]</scope>
    <source>
        <strain evidence="3">UoL-UT</strain>
    </source>
</reference>
<accession>A0A443SVW5</accession>
<organism evidence="3 4">
    <name type="scientific">Leptotrombidium deliense</name>
    <dbReference type="NCBI Taxonomy" id="299467"/>
    <lineage>
        <taxon>Eukaryota</taxon>
        <taxon>Metazoa</taxon>
        <taxon>Ecdysozoa</taxon>
        <taxon>Arthropoda</taxon>
        <taxon>Chelicerata</taxon>
        <taxon>Arachnida</taxon>
        <taxon>Acari</taxon>
        <taxon>Acariformes</taxon>
        <taxon>Trombidiformes</taxon>
        <taxon>Prostigmata</taxon>
        <taxon>Anystina</taxon>
        <taxon>Parasitengona</taxon>
        <taxon>Trombiculoidea</taxon>
        <taxon>Trombiculidae</taxon>
        <taxon>Leptotrombidium</taxon>
    </lineage>
</organism>
<evidence type="ECO:0000313" key="4">
    <source>
        <dbReference type="Proteomes" id="UP000288716"/>
    </source>
</evidence>
<dbReference type="SMART" id="SM00409">
    <property type="entry name" value="IG"/>
    <property type="match status" value="1"/>
</dbReference>
<keyword evidence="1" id="KW-0732">Signal</keyword>